<name>A0A1T5IGQ4_9FIRM</name>
<dbReference type="PANTHER" id="PTHR33744">
    <property type="entry name" value="CARBOHYDRATE DIACID REGULATOR"/>
    <property type="match status" value="1"/>
</dbReference>
<dbReference type="AlphaFoldDB" id="A0A1T5IGQ4"/>
<feature type="domain" description="PucR C-terminal helix-turn-helix" evidence="1">
    <location>
        <begin position="281"/>
        <end position="335"/>
    </location>
</feature>
<dbReference type="RefSeq" id="WP_170917233.1">
    <property type="nucleotide sequence ID" value="NZ_FUZT01000001.1"/>
</dbReference>
<keyword evidence="3" id="KW-1185">Reference proteome</keyword>
<dbReference type="Proteomes" id="UP000190285">
    <property type="component" value="Unassembled WGS sequence"/>
</dbReference>
<dbReference type="InterPro" id="IPR051448">
    <property type="entry name" value="CdaR-like_regulators"/>
</dbReference>
<organism evidence="2 3">
    <name type="scientific">Maledivibacter halophilus</name>
    <dbReference type="NCBI Taxonomy" id="36842"/>
    <lineage>
        <taxon>Bacteria</taxon>
        <taxon>Bacillati</taxon>
        <taxon>Bacillota</taxon>
        <taxon>Clostridia</taxon>
        <taxon>Peptostreptococcales</taxon>
        <taxon>Caminicellaceae</taxon>
        <taxon>Maledivibacter</taxon>
    </lineage>
</organism>
<dbReference type="STRING" id="36842.SAMN02194393_00350"/>
<reference evidence="2 3" key="1">
    <citation type="submission" date="2017-02" db="EMBL/GenBank/DDBJ databases">
        <authorList>
            <person name="Peterson S.W."/>
        </authorList>
    </citation>
    <scope>NUCLEOTIDE SEQUENCE [LARGE SCALE GENOMIC DNA]</scope>
    <source>
        <strain evidence="2 3">M1</strain>
    </source>
</reference>
<dbReference type="PANTHER" id="PTHR33744:SF15">
    <property type="entry name" value="CARBOHYDRATE DIACID REGULATOR"/>
    <property type="match status" value="1"/>
</dbReference>
<dbReference type="Gene3D" id="1.10.10.2840">
    <property type="entry name" value="PucR C-terminal helix-turn-helix domain"/>
    <property type="match status" value="1"/>
</dbReference>
<evidence type="ECO:0000259" key="1">
    <source>
        <dbReference type="Pfam" id="PF13556"/>
    </source>
</evidence>
<dbReference type="InterPro" id="IPR009057">
    <property type="entry name" value="Homeodomain-like_sf"/>
</dbReference>
<evidence type="ECO:0000313" key="2">
    <source>
        <dbReference type="EMBL" id="SKC38248.1"/>
    </source>
</evidence>
<proteinExistence type="predicted"/>
<sequence length="343" mass="39934">MDIKKIRFLFNKILNIVDDEINLLDDKGYIIESSNFEKIGEYDNKFNFKKINNNILSAQNTLYYPIIIEYGKTLIISIKGNEYKNKKLLQVIGLFLTENFKKLTKDDFIKGIIFEEFSKDEIKEFSGKFGIQYNSKAKVFLIKISEDNIDDVENIISNIYPEEIVIRLDGNTLAFIKIIGNDEYNDEIPRNIYDTIFSELLYEPIIGVGTTVQNIIELNESYKRANILIKLGKKFINNNKIYDYDDLLLPIVIDKLDINSLKDLIKSSDYNLEEILADNELLLTADKFLENSLNISDTARKLYIHRNTLIYRLNKIENITGLDLRIFKDAVNFSILMTGMKYL</sequence>
<dbReference type="EMBL" id="FUZT01000001">
    <property type="protein sequence ID" value="SKC38248.1"/>
    <property type="molecule type" value="Genomic_DNA"/>
</dbReference>
<protein>
    <submittedName>
        <fullName evidence="2">Transcriptional regulator, CdaR family</fullName>
    </submittedName>
</protein>
<dbReference type="InterPro" id="IPR042070">
    <property type="entry name" value="PucR_C-HTH_sf"/>
</dbReference>
<gene>
    <name evidence="2" type="ORF">SAMN02194393_00350</name>
</gene>
<evidence type="ECO:0000313" key="3">
    <source>
        <dbReference type="Proteomes" id="UP000190285"/>
    </source>
</evidence>
<dbReference type="InterPro" id="IPR025736">
    <property type="entry name" value="PucR_C-HTH_dom"/>
</dbReference>
<accession>A0A1T5IGQ4</accession>
<dbReference type="SUPFAM" id="SSF46689">
    <property type="entry name" value="Homeodomain-like"/>
    <property type="match status" value="1"/>
</dbReference>
<dbReference type="Pfam" id="PF13556">
    <property type="entry name" value="HTH_30"/>
    <property type="match status" value="1"/>
</dbReference>